<dbReference type="AlphaFoldDB" id="A0AA86NPN2"/>
<evidence type="ECO:0000313" key="4">
    <source>
        <dbReference type="EMBL" id="CAI9935615.1"/>
    </source>
</evidence>
<dbReference type="InterPro" id="IPR006828">
    <property type="entry name" value="ASC_dom"/>
</dbReference>
<dbReference type="GO" id="GO:0005737">
    <property type="term" value="C:cytoplasm"/>
    <property type="evidence" value="ECO:0007669"/>
    <property type="project" value="TreeGrafter"/>
</dbReference>
<evidence type="ECO:0000256" key="1">
    <source>
        <dbReference type="ARBA" id="ARBA00010926"/>
    </source>
</evidence>
<protein>
    <submittedName>
        <fullName evidence="3">Beta subunit</fullName>
    </submittedName>
</protein>
<dbReference type="InterPro" id="IPR037256">
    <property type="entry name" value="ASC_dom_sf"/>
</dbReference>
<dbReference type="GO" id="GO:0019901">
    <property type="term" value="F:protein kinase binding"/>
    <property type="evidence" value="ECO:0007669"/>
    <property type="project" value="TreeGrafter"/>
</dbReference>
<dbReference type="InterPro" id="IPR014756">
    <property type="entry name" value="Ig_E-set"/>
</dbReference>
<dbReference type="InterPro" id="IPR013783">
    <property type="entry name" value="Ig-like_fold"/>
</dbReference>
<dbReference type="Gene3D" id="2.60.40.10">
    <property type="entry name" value="Immunoglobulins"/>
    <property type="match status" value="1"/>
</dbReference>
<dbReference type="Gene3D" id="6.20.250.60">
    <property type="match status" value="1"/>
</dbReference>
<gene>
    <name evidence="3" type="ORF">HINF_LOCUS10987</name>
    <name evidence="4" type="ORF">HINF_LOCUS23260</name>
    <name evidence="5" type="ORF">HINF_LOCUS37310</name>
    <name evidence="7" type="ORF">HINF_LOCUS47000</name>
    <name evidence="8" type="ORF">HINF_LOCUS54390</name>
    <name evidence="6" type="ORF">HINF_LOCUS6254</name>
</gene>
<dbReference type="GO" id="GO:0031588">
    <property type="term" value="C:nucleotide-activated protein kinase complex"/>
    <property type="evidence" value="ECO:0007669"/>
    <property type="project" value="TreeGrafter"/>
</dbReference>
<evidence type="ECO:0000313" key="3">
    <source>
        <dbReference type="EMBL" id="CAI9923342.1"/>
    </source>
</evidence>
<dbReference type="InterPro" id="IPR050827">
    <property type="entry name" value="CRP1_MDG1_kinase"/>
</dbReference>
<dbReference type="Pfam" id="PF16561">
    <property type="entry name" value="AMPK1_CBM"/>
    <property type="match status" value="1"/>
</dbReference>
<organism evidence="3">
    <name type="scientific">Hexamita inflata</name>
    <dbReference type="NCBI Taxonomy" id="28002"/>
    <lineage>
        <taxon>Eukaryota</taxon>
        <taxon>Metamonada</taxon>
        <taxon>Diplomonadida</taxon>
        <taxon>Hexamitidae</taxon>
        <taxon>Hexamitinae</taxon>
        <taxon>Hexamita</taxon>
    </lineage>
</organism>
<dbReference type="Pfam" id="PF04739">
    <property type="entry name" value="AMPKBI"/>
    <property type="match status" value="1"/>
</dbReference>
<dbReference type="GO" id="GO:0007165">
    <property type="term" value="P:signal transduction"/>
    <property type="evidence" value="ECO:0007669"/>
    <property type="project" value="TreeGrafter"/>
</dbReference>
<dbReference type="InterPro" id="IPR032640">
    <property type="entry name" value="AMPK1_CBM"/>
</dbReference>
<dbReference type="CDD" id="cd02859">
    <property type="entry name" value="E_set_AMPKbeta_like_N"/>
    <property type="match status" value="1"/>
</dbReference>
<dbReference type="EMBL" id="CAXDID020000282">
    <property type="protein sequence ID" value="CAL6070297.1"/>
    <property type="molecule type" value="Genomic_DNA"/>
</dbReference>
<evidence type="ECO:0000313" key="8">
    <source>
        <dbReference type="EMBL" id="CAL6070297.1"/>
    </source>
</evidence>
<comment type="similarity">
    <text evidence="1">Belongs to the 5'-AMP-activated protein kinase beta subunit family.</text>
</comment>
<dbReference type="EMBL" id="CAXDID020000012">
    <property type="protein sequence ID" value="CAL5980601.1"/>
    <property type="molecule type" value="Genomic_DNA"/>
</dbReference>
<dbReference type="SUPFAM" id="SSF160219">
    <property type="entry name" value="AMPKBI-like"/>
    <property type="match status" value="1"/>
</dbReference>
<dbReference type="GO" id="GO:0005634">
    <property type="term" value="C:nucleus"/>
    <property type="evidence" value="ECO:0007669"/>
    <property type="project" value="TreeGrafter"/>
</dbReference>
<evidence type="ECO:0000313" key="5">
    <source>
        <dbReference type="EMBL" id="CAI9949665.1"/>
    </source>
</evidence>
<dbReference type="Proteomes" id="UP001642409">
    <property type="component" value="Unassembled WGS sequence"/>
</dbReference>
<comment type="caution">
    <text evidence="3">The sequence shown here is derived from an EMBL/GenBank/DDBJ whole genome shotgun (WGS) entry which is preliminary data.</text>
</comment>
<reference evidence="3" key="1">
    <citation type="submission" date="2023-06" db="EMBL/GenBank/DDBJ databases">
        <authorList>
            <person name="Kurt Z."/>
        </authorList>
    </citation>
    <scope>NUCLEOTIDE SEQUENCE</scope>
</reference>
<dbReference type="EMBL" id="CATOUU010000802">
    <property type="protein sequence ID" value="CAI9949665.1"/>
    <property type="molecule type" value="Genomic_DNA"/>
</dbReference>
<sequence length="219" mass="25411">MGVDEQNIQTATQPTLQPVPTQFYWTQPGSSVYLCGSFNNWRERIPMIQEQLGIWKVTRDLLPGKYQFKFIVDQTWRCSKDYQTVSEAGNINNVIIVQRPVKKAEVESLGSLFSNEIPLSLQAMWLSVPEELPRALKKTPLNAPCSEYKEQPYALMQLPEHVVLNHYYKKQKDPEYQICASTARIREKYVTVVLYRANCQQDNEIQELVSIFDQNQGYL</sequence>
<dbReference type="EMBL" id="CAXDID020000209">
    <property type="protein sequence ID" value="CAL6056379.1"/>
    <property type="molecule type" value="Genomic_DNA"/>
</dbReference>
<dbReference type="EMBL" id="CATOUU010000279">
    <property type="protein sequence ID" value="CAI9923342.1"/>
    <property type="molecule type" value="Genomic_DNA"/>
</dbReference>
<dbReference type="SMART" id="SM01010">
    <property type="entry name" value="AMPKBI"/>
    <property type="match status" value="1"/>
</dbReference>
<proteinExistence type="inferred from homology"/>
<evidence type="ECO:0000313" key="6">
    <source>
        <dbReference type="EMBL" id="CAL5980601.1"/>
    </source>
</evidence>
<dbReference type="PANTHER" id="PTHR10343">
    <property type="entry name" value="5'-AMP-ACTIVATED PROTEIN KINASE , BETA SUBUNIT"/>
    <property type="match status" value="1"/>
</dbReference>
<evidence type="ECO:0000313" key="7">
    <source>
        <dbReference type="EMBL" id="CAL6056379.1"/>
    </source>
</evidence>
<name>A0AA86NPN2_9EUKA</name>
<accession>A0AA86NPN2</accession>
<dbReference type="EMBL" id="CATOUU010000616">
    <property type="protein sequence ID" value="CAI9935615.1"/>
    <property type="molecule type" value="Genomic_DNA"/>
</dbReference>
<dbReference type="SUPFAM" id="SSF81296">
    <property type="entry name" value="E set domains"/>
    <property type="match status" value="1"/>
</dbReference>
<reference evidence="6 9" key="2">
    <citation type="submission" date="2024-07" db="EMBL/GenBank/DDBJ databases">
        <authorList>
            <person name="Akdeniz Z."/>
        </authorList>
    </citation>
    <scope>NUCLEOTIDE SEQUENCE [LARGE SCALE GENOMIC DNA]</scope>
</reference>
<dbReference type="PANTHER" id="PTHR10343:SF84">
    <property type="entry name" value="5'-AMP-ACTIVATED PROTEIN KINASE SUBUNIT BETA-1"/>
    <property type="match status" value="1"/>
</dbReference>
<feature type="domain" description="Association with the SNF1 complex (ASC)" evidence="2">
    <location>
        <begin position="105"/>
        <end position="198"/>
    </location>
</feature>
<evidence type="ECO:0000313" key="9">
    <source>
        <dbReference type="Proteomes" id="UP001642409"/>
    </source>
</evidence>
<evidence type="ECO:0000259" key="2">
    <source>
        <dbReference type="SMART" id="SM01010"/>
    </source>
</evidence>
<keyword evidence="9" id="KW-1185">Reference proteome</keyword>